<evidence type="ECO:0000313" key="1">
    <source>
        <dbReference type="EMBL" id="GMT12558.1"/>
    </source>
</evidence>
<protein>
    <recommendedName>
        <fullName evidence="3">L-Fucosyltransferase</fullName>
    </recommendedName>
</protein>
<evidence type="ECO:0008006" key="3">
    <source>
        <dbReference type="Google" id="ProtNLM"/>
    </source>
</evidence>
<reference evidence="1" key="1">
    <citation type="submission" date="2023-10" db="EMBL/GenBank/DDBJ databases">
        <title>Genome assembly of Pristionchus species.</title>
        <authorList>
            <person name="Yoshida K."/>
            <person name="Sommer R.J."/>
        </authorList>
    </citation>
    <scope>NUCLEOTIDE SEQUENCE</scope>
    <source>
        <strain evidence="1">RS5133</strain>
    </source>
</reference>
<name>A0AAV5V0K9_9BILA</name>
<comment type="caution">
    <text evidence="1">The sequence shown here is derived from an EMBL/GenBank/DDBJ whole genome shotgun (WGS) entry which is preliminary data.</text>
</comment>
<dbReference type="InterPro" id="IPR052501">
    <property type="entry name" value="Alpha-1-2_FucT"/>
</dbReference>
<gene>
    <name evidence="1" type="ORF">PFISCL1PPCAC_3855</name>
</gene>
<evidence type="ECO:0000313" key="2">
    <source>
        <dbReference type="Proteomes" id="UP001432322"/>
    </source>
</evidence>
<keyword evidence="2" id="KW-1185">Reference proteome</keyword>
<accession>A0AAV5V0K9</accession>
<proteinExistence type="predicted"/>
<dbReference type="EMBL" id="BTSY01000001">
    <property type="protein sequence ID" value="GMT12558.1"/>
    <property type="molecule type" value="Genomic_DNA"/>
</dbReference>
<sequence length="243" mass="27998">MTSHRFVNLDCCRFHPQIMDEMGREGDAERISAHLFHLQSFKYFSSSLPRDEVLSLLELPHKLKHKAARHMVDREKLAGYDHRLCIHTRRHDFISSAQHAASNELFTLPAIEFLSQHVRDHLNASSPLIIMIGDDNQWQTDIMNSIFGTPSLLLPFNDTLPAVASWHFARAYCDSILLTASSSTFGWWLAYQAKGQHIFYNNVYSKPGGFGRSLNPDDYFPHDWTALEFDPSTSRVGIRERFF</sequence>
<dbReference type="AlphaFoldDB" id="A0AAV5V0K9"/>
<dbReference type="PANTHER" id="PTHR22898">
    <property type="entry name" value="UNCHARACTERIZED GLYCOSOL TRANSFERASE-RELATED"/>
    <property type="match status" value="1"/>
</dbReference>
<dbReference type="PANTHER" id="PTHR22898:SF3">
    <property type="entry name" value="ALPHA-1,2-FUCOSYLTRANSFERASE-RELATED"/>
    <property type="match status" value="1"/>
</dbReference>
<feature type="non-terminal residue" evidence="1">
    <location>
        <position position="243"/>
    </location>
</feature>
<organism evidence="1 2">
    <name type="scientific">Pristionchus fissidentatus</name>
    <dbReference type="NCBI Taxonomy" id="1538716"/>
    <lineage>
        <taxon>Eukaryota</taxon>
        <taxon>Metazoa</taxon>
        <taxon>Ecdysozoa</taxon>
        <taxon>Nematoda</taxon>
        <taxon>Chromadorea</taxon>
        <taxon>Rhabditida</taxon>
        <taxon>Rhabditina</taxon>
        <taxon>Diplogasteromorpha</taxon>
        <taxon>Diplogasteroidea</taxon>
        <taxon>Neodiplogasteridae</taxon>
        <taxon>Pristionchus</taxon>
    </lineage>
</organism>
<dbReference type="Proteomes" id="UP001432322">
    <property type="component" value="Unassembled WGS sequence"/>
</dbReference>